<sequence length="51" mass="5601">HQMHFGARDGRGAIPIAKEKVAFLGCYSNRVLLGAKFSPLGLPRQSARITY</sequence>
<organism evidence="1 2">
    <name type="scientific">Neurospora tetrasperma (strain FGSC 2508 / ATCC MYA-4615 / P0657)</name>
    <dbReference type="NCBI Taxonomy" id="510951"/>
    <lineage>
        <taxon>Eukaryota</taxon>
        <taxon>Fungi</taxon>
        <taxon>Dikarya</taxon>
        <taxon>Ascomycota</taxon>
        <taxon>Pezizomycotina</taxon>
        <taxon>Sordariomycetes</taxon>
        <taxon>Sordariomycetidae</taxon>
        <taxon>Sordariales</taxon>
        <taxon>Sordariaceae</taxon>
        <taxon>Neurospora</taxon>
    </lineage>
</organism>
<gene>
    <name evidence="1" type="ORF">NEUTE1DRAFT_47574</name>
</gene>
<keyword evidence="2" id="KW-1185">Reference proteome</keyword>
<accession>F8MU27</accession>
<dbReference type="GeneID" id="20828099"/>
<dbReference type="AlphaFoldDB" id="F8MU27"/>
<evidence type="ECO:0000313" key="2">
    <source>
        <dbReference type="Proteomes" id="UP000008065"/>
    </source>
</evidence>
<dbReference type="HOGENOM" id="CLU_3147237_0_0_1"/>
<protein>
    <submittedName>
        <fullName evidence="1">Uncharacterized protein</fullName>
    </submittedName>
</protein>
<feature type="non-terminal residue" evidence="1">
    <location>
        <position position="1"/>
    </location>
</feature>
<dbReference type="VEuPathDB" id="FungiDB:NEUTE1DRAFT_47574"/>
<dbReference type="KEGG" id="nte:NEUTE1DRAFT47574"/>
<dbReference type="RefSeq" id="XP_009852789.1">
    <property type="nucleotide sequence ID" value="XM_009854487.1"/>
</dbReference>
<dbReference type="Proteomes" id="UP000008065">
    <property type="component" value="Unassembled WGS sequence"/>
</dbReference>
<evidence type="ECO:0000313" key="1">
    <source>
        <dbReference type="EMBL" id="EGO55509.1"/>
    </source>
</evidence>
<name>F8MU27_NEUT8</name>
<dbReference type="EMBL" id="GL891306">
    <property type="protein sequence ID" value="EGO55509.1"/>
    <property type="molecule type" value="Genomic_DNA"/>
</dbReference>
<reference evidence="2" key="1">
    <citation type="journal article" date="2011" name="Genetics">
        <title>Massive changes in genome architecture accompany the transition to self-fertility in the filamentous fungus Neurospora tetrasperma.</title>
        <authorList>
            <person name="Ellison C.E."/>
            <person name="Stajich J.E."/>
            <person name="Jacobson D.J."/>
            <person name="Natvig D.O."/>
            <person name="Lapidus A."/>
            <person name="Foster B."/>
            <person name="Aerts A."/>
            <person name="Riley R."/>
            <person name="Lindquist E.A."/>
            <person name="Grigoriev I.V."/>
            <person name="Taylor J.W."/>
        </authorList>
    </citation>
    <scope>NUCLEOTIDE SEQUENCE [LARGE SCALE GENOMIC DNA]</scope>
    <source>
        <strain evidence="2">FGSC 2508 / P0657</strain>
    </source>
</reference>
<proteinExistence type="predicted"/>